<comment type="caution">
    <text evidence="1">The sequence shown here is derived from an EMBL/GenBank/DDBJ whole genome shotgun (WGS) entry which is preliminary data.</text>
</comment>
<dbReference type="GO" id="GO:0042795">
    <property type="term" value="P:snRNA transcription by RNA polymerase II"/>
    <property type="evidence" value="ECO:0007669"/>
    <property type="project" value="TreeGrafter"/>
</dbReference>
<dbReference type="Proteomes" id="UP001346869">
    <property type="component" value="Unassembled WGS sequence"/>
</dbReference>
<sequence length="391" mass="43621">MPTYKSDRETVAYVWLNAEPLILFSFSSLNVREDPPVPDAPFFTKDLYDKYSLSPNIRELWEFLQSPVQNIKQDHGTSEASSSSSSKKDAAAFKGNSCISKSESCSESCDGDDPCADIDVQGATECKDTKKSRVKLHQIKNEAGAVYPEPRLPFPCLSSLSVKDQKTYLGFLMSKKASDPPQNLQARVNSEVMQFMRYLQDVAKICADDYNFITPGAMQYSEEFFGGCLEHIRTFPELYQIYEMTSLTGGTFNPGLKLTFEKQLLIMGNVDITDHTMVPADAQLASDYQSVSSQNPPAKKAKDMHATISGDVNASSLCARYEPHVCLTRDALVKLLDNHGPDFAEQWELPVWIKSNPGEGSKQKKTVYIDSPLLKTEMTMKEGAMSSMRRV</sequence>
<dbReference type="GO" id="GO:0045945">
    <property type="term" value="P:positive regulation of transcription by RNA polymerase III"/>
    <property type="evidence" value="ECO:0007669"/>
    <property type="project" value="TreeGrafter"/>
</dbReference>
<reference evidence="1 2" key="1">
    <citation type="journal article" date="2023" name="Genes (Basel)">
        <title>Chromosome-Level Genome Assembly and Circadian Gene Repertoire of the Patagonia Blennie Eleginops maclovinus-The Closest Ancestral Proxy of Antarctic Cryonotothenioids.</title>
        <authorList>
            <person name="Cheng C.C."/>
            <person name="Rivera-Colon A.G."/>
            <person name="Minhas B.F."/>
            <person name="Wilson L."/>
            <person name="Rayamajhi N."/>
            <person name="Vargas-Chacoff L."/>
            <person name="Catchen J.M."/>
        </authorList>
    </citation>
    <scope>NUCLEOTIDE SEQUENCE [LARGE SCALE GENOMIC DNA]</scope>
    <source>
        <strain evidence="1">JMC-PN-2008</strain>
    </source>
</reference>
<dbReference type="GO" id="GO:0042796">
    <property type="term" value="P:snRNA transcription by RNA polymerase III"/>
    <property type="evidence" value="ECO:0007669"/>
    <property type="project" value="TreeGrafter"/>
</dbReference>
<keyword evidence="2" id="KW-1185">Reference proteome</keyword>
<accession>A0AAN8AU65</accession>
<evidence type="ECO:0000313" key="2">
    <source>
        <dbReference type="Proteomes" id="UP001346869"/>
    </source>
</evidence>
<gene>
    <name evidence="1" type="ORF">PBY51_011884</name>
</gene>
<dbReference type="AlphaFoldDB" id="A0AAN8AU65"/>
<name>A0AAN8AU65_ELEMC</name>
<evidence type="ECO:0008006" key="3">
    <source>
        <dbReference type="Google" id="ProtNLM"/>
    </source>
</evidence>
<dbReference type="EMBL" id="JAUZQC010000008">
    <property type="protein sequence ID" value="KAK5867387.1"/>
    <property type="molecule type" value="Genomic_DNA"/>
</dbReference>
<organism evidence="1 2">
    <name type="scientific">Eleginops maclovinus</name>
    <name type="common">Patagonian blennie</name>
    <name type="synonym">Eleginus maclovinus</name>
    <dbReference type="NCBI Taxonomy" id="56733"/>
    <lineage>
        <taxon>Eukaryota</taxon>
        <taxon>Metazoa</taxon>
        <taxon>Chordata</taxon>
        <taxon>Craniata</taxon>
        <taxon>Vertebrata</taxon>
        <taxon>Euteleostomi</taxon>
        <taxon>Actinopterygii</taxon>
        <taxon>Neopterygii</taxon>
        <taxon>Teleostei</taxon>
        <taxon>Neoteleostei</taxon>
        <taxon>Acanthomorphata</taxon>
        <taxon>Eupercaria</taxon>
        <taxon>Perciformes</taxon>
        <taxon>Notothenioidei</taxon>
        <taxon>Eleginopidae</taxon>
        <taxon>Eleginops</taxon>
    </lineage>
</organism>
<protein>
    <recommendedName>
        <fullName evidence="3">Little elongation complex subunit 2</fullName>
    </recommendedName>
</protein>
<proteinExistence type="predicted"/>
<dbReference type="PANTHER" id="PTHR14633">
    <property type="entry name" value="LITTLE ELONGATION COMPLEX SUBUNIT 2"/>
    <property type="match status" value="1"/>
</dbReference>
<evidence type="ECO:0000313" key="1">
    <source>
        <dbReference type="EMBL" id="KAK5867387.1"/>
    </source>
</evidence>
<reference evidence="1 2" key="2">
    <citation type="journal article" date="2023" name="Mol. Biol. Evol.">
        <title>Genomics of Secondarily Temperate Adaptation in the Only Non-Antarctic Icefish.</title>
        <authorList>
            <person name="Rivera-Colon A.G."/>
            <person name="Rayamajhi N."/>
            <person name="Minhas B.F."/>
            <person name="Madrigal G."/>
            <person name="Bilyk K.T."/>
            <person name="Yoon V."/>
            <person name="Hune M."/>
            <person name="Gregory S."/>
            <person name="Cheng C.H.C."/>
            <person name="Catchen J.M."/>
        </authorList>
    </citation>
    <scope>NUCLEOTIDE SEQUENCE [LARGE SCALE GENOMIC DNA]</scope>
    <source>
        <strain evidence="1">JMC-PN-2008</strain>
    </source>
</reference>
<dbReference type="PANTHER" id="PTHR14633:SF3">
    <property type="entry name" value="LITTLE ELONGATION COMPLEX SUBUNIT 2"/>
    <property type="match status" value="1"/>
</dbReference>